<dbReference type="InterPro" id="IPR017695">
    <property type="entry name" value="Se-dep_Mo_hydrolase_YqeB"/>
</dbReference>
<gene>
    <name evidence="1" type="ORF">SAMN05216180_0376</name>
</gene>
<dbReference type="EMBL" id="FOCG01000001">
    <property type="protein sequence ID" value="SEM52071.1"/>
    <property type="molecule type" value="Genomic_DNA"/>
</dbReference>
<sequence>MLILIKGAGDLATGVACRLKMCGFDVVMTETAKPTTVRRTVAFSRAVYEQKAVVEGITASLCTNLGEVWETLRQNEVAIVVDPEAEIIKELHPQAVIDAIIAKKNINTSITDAPAVVALGPGFTAGVDCHAVIETKRGHNLGRVLYKGSAAANTGIPGNIAGFTSERILRACCDGIFTPVADIGDMVKAGDVVATVGSKPVYTNIDGIVRGMLPPNTPVFEGMKSGDVDPRGIYEYCFTVSDKARAIAGGVLEAVLHITNEVNKYE</sequence>
<proteinExistence type="predicted"/>
<dbReference type="NCBIfam" id="TIGR03309">
    <property type="entry name" value="matur_yqeB"/>
    <property type="match status" value="1"/>
</dbReference>
<protein>
    <submittedName>
        <fullName evidence="1">Xanthine dehydrogenase accessory factor</fullName>
    </submittedName>
</protein>
<dbReference type="Proteomes" id="UP000199158">
    <property type="component" value="Unassembled WGS sequence"/>
</dbReference>
<accession>A0A1H7Z1M6</accession>
<evidence type="ECO:0000313" key="2">
    <source>
        <dbReference type="Proteomes" id="UP000199158"/>
    </source>
</evidence>
<name>A0A1H7Z1M6_9FIRM</name>
<evidence type="ECO:0000313" key="1">
    <source>
        <dbReference type="EMBL" id="SEM52071.1"/>
    </source>
</evidence>
<dbReference type="AlphaFoldDB" id="A0A1H7Z1M6"/>
<dbReference type="STRING" id="474960.SAMN05216180_0376"/>
<keyword evidence="2" id="KW-1185">Reference proteome</keyword>
<dbReference type="OrthoDB" id="9815497at2"/>
<reference evidence="1 2" key="1">
    <citation type="submission" date="2016-10" db="EMBL/GenBank/DDBJ databases">
        <authorList>
            <person name="de Groot N.N."/>
        </authorList>
    </citation>
    <scope>NUCLEOTIDE SEQUENCE [LARGE SCALE GENOMIC DNA]</scope>
    <source>
        <strain evidence="1 2">CGMCC 1.5070</strain>
    </source>
</reference>
<dbReference type="RefSeq" id="WP_092751081.1">
    <property type="nucleotide sequence ID" value="NZ_FOCG01000001.1"/>
</dbReference>
<organism evidence="1 2">
    <name type="scientific">Hydrogenoanaerobacterium saccharovorans</name>
    <dbReference type="NCBI Taxonomy" id="474960"/>
    <lineage>
        <taxon>Bacteria</taxon>
        <taxon>Bacillati</taxon>
        <taxon>Bacillota</taxon>
        <taxon>Clostridia</taxon>
        <taxon>Eubacteriales</taxon>
        <taxon>Oscillospiraceae</taxon>
        <taxon>Hydrogenoanaerobacterium</taxon>
    </lineage>
</organism>